<feature type="signal peptide" evidence="2">
    <location>
        <begin position="1"/>
        <end position="18"/>
    </location>
</feature>
<gene>
    <name evidence="3" type="ORF">GGX14DRAFT_573472</name>
</gene>
<keyword evidence="4" id="KW-1185">Reference proteome</keyword>
<protein>
    <submittedName>
        <fullName evidence="3">Uncharacterized protein</fullName>
    </submittedName>
</protein>
<keyword evidence="1" id="KW-0472">Membrane</keyword>
<comment type="caution">
    <text evidence="3">The sequence shown here is derived from an EMBL/GenBank/DDBJ whole genome shotgun (WGS) entry which is preliminary data.</text>
</comment>
<keyword evidence="1" id="KW-1133">Transmembrane helix</keyword>
<keyword evidence="1" id="KW-0812">Transmembrane</keyword>
<evidence type="ECO:0000313" key="3">
    <source>
        <dbReference type="EMBL" id="KAJ7198597.1"/>
    </source>
</evidence>
<dbReference type="EMBL" id="JARJCW010000072">
    <property type="protein sequence ID" value="KAJ7198597.1"/>
    <property type="molecule type" value="Genomic_DNA"/>
</dbReference>
<feature type="transmembrane region" description="Helical" evidence="1">
    <location>
        <begin position="49"/>
        <end position="70"/>
    </location>
</feature>
<evidence type="ECO:0000256" key="1">
    <source>
        <dbReference type="SAM" id="Phobius"/>
    </source>
</evidence>
<dbReference type="Proteomes" id="UP001219525">
    <property type="component" value="Unassembled WGS sequence"/>
</dbReference>
<feature type="chain" id="PRO_5042109504" evidence="2">
    <location>
        <begin position="19"/>
        <end position="71"/>
    </location>
</feature>
<evidence type="ECO:0000256" key="2">
    <source>
        <dbReference type="SAM" id="SignalP"/>
    </source>
</evidence>
<accession>A0AAD6UZB8</accession>
<organism evidence="3 4">
    <name type="scientific">Mycena pura</name>
    <dbReference type="NCBI Taxonomy" id="153505"/>
    <lineage>
        <taxon>Eukaryota</taxon>
        <taxon>Fungi</taxon>
        <taxon>Dikarya</taxon>
        <taxon>Basidiomycota</taxon>
        <taxon>Agaricomycotina</taxon>
        <taxon>Agaricomycetes</taxon>
        <taxon>Agaricomycetidae</taxon>
        <taxon>Agaricales</taxon>
        <taxon>Marasmiineae</taxon>
        <taxon>Mycenaceae</taxon>
        <taxon>Mycena</taxon>
    </lineage>
</organism>
<proteinExistence type="predicted"/>
<name>A0AAD6UZB8_9AGAR</name>
<sequence>MFPHAALTFLCLVIVAVATPAPIDEKLQPIIAAKNNLGLVNPPKVNANAASGIVISSLSGAAVVGVAAVLL</sequence>
<evidence type="ECO:0000313" key="4">
    <source>
        <dbReference type="Proteomes" id="UP001219525"/>
    </source>
</evidence>
<dbReference type="AlphaFoldDB" id="A0AAD6UZB8"/>
<keyword evidence="2" id="KW-0732">Signal</keyword>
<reference evidence="3" key="1">
    <citation type="submission" date="2023-03" db="EMBL/GenBank/DDBJ databases">
        <title>Massive genome expansion in bonnet fungi (Mycena s.s.) driven by repeated elements and novel gene families across ecological guilds.</title>
        <authorList>
            <consortium name="Lawrence Berkeley National Laboratory"/>
            <person name="Harder C.B."/>
            <person name="Miyauchi S."/>
            <person name="Viragh M."/>
            <person name="Kuo A."/>
            <person name="Thoen E."/>
            <person name="Andreopoulos B."/>
            <person name="Lu D."/>
            <person name="Skrede I."/>
            <person name="Drula E."/>
            <person name="Henrissat B."/>
            <person name="Morin E."/>
            <person name="Kohler A."/>
            <person name="Barry K."/>
            <person name="LaButti K."/>
            <person name="Morin E."/>
            <person name="Salamov A."/>
            <person name="Lipzen A."/>
            <person name="Mereny Z."/>
            <person name="Hegedus B."/>
            <person name="Baldrian P."/>
            <person name="Stursova M."/>
            <person name="Weitz H."/>
            <person name="Taylor A."/>
            <person name="Grigoriev I.V."/>
            <person name="Nagy L.G."/>
            <person name="Martin F."/>
            <person name="Kauserud H."/>
        </authorList>
    </citation>
    <scope>NUCLEOTIDE SEQUENCE</scope>
    <source>
        <strain evidence="3">9144</strain>
    </source>
</reference>